<proteinExistence type="predicted"/>
<evidence type="ECO:0000313" key="4">
    <source>
        <dbReference type="Proteomes" id="UP000198221"/>
    </source>
</evidence>
<name>A0A1C5K4V5_9ACTN</name>
<gene>
    <name evidence="2" type="ORF">GA0070613_4968</name>
    <name evidence="3" type="ORF">GA0070613_6374</name>
</gene>
<dbReference type="EMBL" id="LT607754">
    <property type="protein sequence ID" value="SCG77800.1"/>
    <property type="molecule type" value="Genomic_DNA"/>
</dbReference>
<keyword evidence="4" id="KW-1185">Reference proteome</keyword>
<organism evidence="3 4">
    <name type="scientific">Micromonospora inositola</name>
    <dbReference type="NCBI Taxonomy" id="47865"/>
    <lineage>
        <taxon>Bacteria</taxon>
        <taxon>Bacillati</taxon>
        <taxon>Actinomycetota</taxon>
        <taxon>Actinomycetes</taxon>
        <taxon>Micromonosporales</taxon>
        <taxon>Micromonosporaceae</taxon>
        <taxon>Micromonospora</taxon>
    </lineage>
</organism>
<dbReference type="Pfam" id="PF01609">
    <property type="entry name" value="DDE_Tnp_1"/>
    <property type="match status" value="1"/>
</dbReference>
<sequence>MLVTAANVHDSQLLLPMLDSVPAIRTPNGRRRWRPDKLHADKAYDARELRREVRRRGIKVRIARKGIESSTRLGRHRWVVEACMSWLMRYRRLVRRYDRKGDHFEAFATIASTLICYRRLTK</sequence>
<accession>A0A1C5K4V5</accession>
<feature type="domain" description="Transposase IS4-like" evidence="1">
    <location>
        <begin position="2"/>
        <end position="111"/>
    </location>
</feature>
<dbReference type="InterPro" id="IPR002559">
    <property type="entry name" value="Transposase_11"/>
</dbReference>
<evidence type="ECO:0000313" key="2">
    <source>
        <dbReference type="EMBL" id="SCG71751.1"/>
    </source>
</evidence>
<reference evidence="3" key="1">
    <citation type="submission" date="2016-06" db="EMBL/GenBank/DDBJ databases">
        <authorList>
            <person name="Kjaerup R.B."/>
            <person name="Dalgaard T.S."/>
            <person name="Juul-Madsen H.R."/>
        </authorList>
    </citation>
    <scope>NUCLEOTIDE SEQUENCE [LARGE SCALE GENOMIC DNA]</scope>
    <source>
        <strain evidence="3">DSM 43819</strain>
    </source>
</reference>
<dbReference type="GO" id="GO:0004803">
    <property type="term" value="F:transposase activity"/>
    <property type="evidence" value="ECO:0007669"/>
    <property type="project" value="InterPro"/>
</dbReference>
<dbReference type="EMBL" id="LT607754">
    <property type="protein sequence ID" value="SCG71751.1"/>
    <property type="molecule type" value="Genomic_DNA"/>
</dbReference>
<evidence type="ECO:0000259" key="1">
    <source>
        <dbReference type="Pfam" id="PF01609"/>
    </source>
</evidence>
<dbReference type="GO" id="GO:0003677">
    <property type="term" value="F:DNA binding"/>
    <property type="evidence" value="ECO:0007669"/>
    <property type="project" value="InterPro"/>
</dbReference>
<dbReference type="Proteomes" id="UP000198221">
    <property type="component" value="Chromosome I"/>
</dbReference>
<protein>
    <submittedName>
        <fullName evidence="3">Transposase DDE domain-containing protein</fullName>
    </submittedName>
</protein>
<dbReference type="PANTHER" id="PTHR30007:SF1">
    <property type="entry name" value="BLR1914 PROTEIN"/>
    <property type="match status" value="1"/>
</dbReference>
<dbReference type="AlphaFoldDB" id="A0A1C5K4V5"/>
<reference evidence="4" key="2">
    <citation type="submission" date="2016-06" db="EMBL/GenBank/DDBJ databases">
        <authorList>
            <person name="Varghese N."/>
            <person name="Submissions Spin"/>
        </authorList>
    </citation>
    <scope>NUCLEOTIDE SEQUENCE [LARGE SCALE GENOMIC DNA]</scope>
    <source>
        <strain evidence="4">DSM 43819</strain>
    </source>
</reference>
<dbReference type="PANTHER" id="PTHR30007">
    <property type="entry name" value="PHP DOMAIN PROTEIN"/>
    <property type="match status" value="1"/>
</dbReference>
<evidence type="ECO:0000313" key="3">
    <source>
        <dbReference type="EMBL" id="SCG77800.1"/>
    </source>
</evidence>
<dbReference type="GO" id="GO:0006313">
    <property type="term" value="P:DNA transposition"/>
    <property type="evidence" value="ECO:0007669"/>
    <property type="project" value="InterPro"/>
</dbReference>